<organism evidence="2 3">
    <name type="scientific">Hymenobacter taeanensis</name>
    <dbReference type="NCBI Taxonomy" id="2735321"/>
    <lineage>
        <taxon>Bacteria</taxon>
        <taxon>Pseudomonadati</taxon>
        <taxon>Bacteroidota</taxon>
        <taxon>Cytophagia</taxon>
        <taxon>Cytophagales</taxon>
        <taxon>Hymenobacteraceae</taxon>
        <taxon>Hymenobacter</taxon>
    </lineage>
</organism>
<feature type="transmembrane region" description="Helical" evidence="1">
    <location>
        <begin position="7"/>
        <end position="29"/>
    </location>
</feature>
<keyword evidence="1" id="KW-0472">Membrane</keyword>
<feature type="transmembrane region" description="Helical" evidence="1">
    <location>
        <begin position="35"/>
        <end position="56"/>
    </location>
</feature>
<evidence type="ECO:0000313" key="3">
    <source>
        <dbReference type="Proteomes" id="UP000501623"/>
    </source>
</evidence>
<evidence type="ECO:0000313" key="2">
    <source>
        <dbReference type="EMBL" id="QJX45450.1"/>
    </source>
</evidence>
<keyword evidence="1" id="KW-0812">Transmembrane</keyword>
<proteinExistence type="predicted"/>
<keyword evidence="1" id="KW-1133">Transmembrane helix</keyword>
<dbReference type="RefSeq" id="WP_171589597.1">
    <property type="nucleotide sequence ID" value="NZ_CP053538.1"/>
</dbReference>
<reference evidence="2 3" key="1">
    <citation type="submission" date="2020-05" db="EMBL/GenBank/DDBJ databases">
        <title>Complete genome sequence of Hymenobacter sp. TS19 in Coasted Sand Dune.</title>
        <authorList>
            <person name="Lee J.-H."/>
            <person name="Jung J.-H."/>
            <person name="Jeong S."/>
            <person name="Zhao L."/>
            <person name="Kim M.-K."/>
            <person name="Seo H.-S."/>
            <person name="Lim S."/>
        </authorList>
    </citation>
    <scope>NUCLEOTIDE SEQUENCE [LARGE SCALE GENOMIC DNA]</scope>
    <source>
        <strain evidence="2 3">TS19</strain>
    </source>
</reference>
<accession>A0A6M6BBW5</accession>
<dbReference type="EMBL" id="CP053538">
    <property type="protein sequence ID" value="QJX45450.1"/>
    <property type="molecule type" value="Genomic_DNA"/>
</dbReference>
<feature type="transmembrane region" description="Helical" evidence="1">
    <location>
        <begin position="77"/>
        <end position="99"/>
    </location>
</feature>
<feature type="transmembrane region" description="Helical" evidence="1">
    <location>
        <begin position="119"/>
        <end position="137"/>
    </location>
</feature>
<evidence type="ECO:0008006" key="4">
    <source>
        <dbReference type="Google" id="ProtNLM"/>
    </source>
</evidence>
<dbReference type="Proteomes" id="UP000501623">
    <property type="component" value="Chromosome"/>
</dbReference>
<dbReference type="AlphaFoldDB" id="A0A6M6BBW5"/>
<name>A0A6M6BBW5_9BACT</name>
<dbReference type="KEGG" id="hts:HMJ29_00265"/>
<keyword evidence="3" id="KW-1185">Reference proteome</keyword>
<gene>
    <name evidence="2" type="ORF">HMJ29_00265</name>
</gene>
<protein>
    <recommendedName>
        <fullName evidence="4">DUF4149 domain-containing protein</fullName>
    </recommendedName>
</protein>
<evidence type="ECO:0000256" key="1">
    <source>
        <dbReference type="SAM" id="Phobius"/>
    </source>
</evidence>
<sequence>MRTSGSVWWLVLVLVLFVWAGMVAAISFLEAPLKFTAPHITILLGVGIGHIVFHALNRLELIFLLAALLAARIVRAYWVIWVGLGLLAFVLLLQTLWLLPALDVRAAVLLAGHKAPPGQLHLLYIALDVVKLLGLLVTGSQAFQAATAAPTPLSKQIVA</sequence>